<dbReference type="EMBL" id="CM042051">
    <property type="protein sequence ID" value="KAI3729448.1"/>
    <property type="molecule type" value="Genomic_DNA"/>
</dbReference>
<name>A0ACB9C5D5_ARCLA</name>
<reference evidence="1 2" key="2">
    <citation type="journal article" date="2022" name="Mol. Ecol. Resour.">
        <title>The genomes of chicory, endive, great burdock and yacon provide insights into Asteraceae paleo-polyploidization history and plant inulin production.</title>
        <authorList>
            <person name="Fan W."/>
            <person name="Wang S."/>
            <person name="Wang H."/>
            <person name="Wang A."/>
            <person name="Jiang F."/>
            <person name="Liu H."/>
            <person name="Zhao H."/>
            <person name="Xu D."/>
            <person name="Zhang Y."/>
        </authorList>
    </citation>
    <scope>NUCLEOTIDE SEQUENCE [LARGE SCALE GENOMIC DNA]</scope>
    <source>
        <strain evidence="2">cv. Niubang</strain>
    </source>
</reference>
<proteinExistence type="predicted"/>
<dbReference type="Proteomes" id="UP001055879">
    <property type="component" value="Linkage Group LG05"/>
</dbReference>
<evidence type="ECO:0000313" key="2">
    <source>
        <dbReference type="Proteomes" id="UP001055879"/>
    </source>
</evidence>
<protein>
    <submittedName>
        <fullName evidence="1">Uncharacterized protein</fullName>
    </submittedName>
</protein>
<gene>
    <name evidence="1" type="ORF">L6452_18107</name>
</gene>
<comment type="caution">
    <text evidence="1">The sequence shown here is derived from an EMBL/GenBank/DDBJ whole genome shotgun (WGS) entry which is preliminary data.</text>
</comment>
<evidence type="ECO:0000313" key="1">
    <source>
        <dbReference type="EMBL" id="KAI3729448.1"/>
    </source>
</evidence>
<keyword evidence="2" id="KW-1185">Reference proteome</keyword>
<sequence length="247" mass="28028">MFSIMLSLLLILVGILLWWQYSTHVHRSKLPPGPMPLPIIGNLHLLGKQPTHRALYKLSERYGSIMSMRLGSVNAVIISSPDAAKLFVGTHDAVFASRPKFQVSKYLYQGKGMVLTEYGPHWRNVRKFCMIELLSGVKVNRFAGMRREEIGLMVEMIRVASKAHEVVNVGEVAGDLIEGMTCRMLFGKKNDERFVFKRTIDEVLELLGVFNLADYLPILTPFDLQGLTRKLKPLSKDIDEMLRVVDK</sequence>
<organism evidence="1 2">
    <name type="scientific">Arctium lappa</name>
    <name type="common">Greater burdock</name>
    <name type="synonym">Lappa major</name>
    <dbReference type="NCBI Taxonomy" id="4217"/>
    <lineage>
        <taxon>Eukaryota</taxon>
        <taxon>Viridiplantae</taxon>
        <taxon>Streptophyta</taxon>
        <taxon>Embryophyta</taxon>
        <taxon>Tracheophyta</taxon>
        <taxon>Spermatophyta</taxon>
        <taxon>Magnoliopsida</taxon>
        <taxon>eudicotyledons</taxon>
        <taxon>Gunneridae</taxon>
        <taxon>Pentapetalae</taxon>
        <taxon>asterids</taxon>
        <taxon>campanulids</taxon>
        <taxon>Asterales</taxon>
        <taxon>Asteraceae</taxon>
        <taxon>Carduoideae</taxon>
        <taxon>Cardueae</taxon>
        <taxon>Arctiinae</taxon>
        <taxon>Arctium</taxon>
    </lineage>
</organism>
<reference evidence="2" key="1">
    <citation type="journal article" date="2022" name="Mol. Ecol. Resour.">
        <title>The genomes of chicory, endive, great burdock and yacon provide insights into Asteraceae palaeo-polyploidization history and plant inulin production.</title>
        <authorList>
            <person name="Fan W."/>
            <person name="Wang S."/>
            <person name="Wang H."/>
            <person name="Wang A."/>
            <person name="Jiang F."/>
            <person name="Liu H."/>
            <person name="Zhao H."/>
            <person name="Xu D."/>
            <person name="Zhang Y."/>
        </authorList>
    </citation>
    <scope>NUCLEOTIDE SEQUENCE [LARGE SCALE GENOMIC DNA]</scope>
    <source>
        <strain evidence="2">cv. Niubang</strain>
    </source>
</reference>
<accession>A0ACB9C5D5</accession>